<dbReference type="PANTHER" id="PTHR45648">
    <property type="entry name" value="GDSL LIPASE/ACYLHYDROLASE FAMILY PROTEIN (AFU_ORTHOLOGUE AFUA_4G14700)"/>
    <property type="match status" value="1"/>
</dbReference>
<dbReference type="SUPFAM" id="SSF52266">
    <property type="entry name" value="SGNH hydrolase"/>
    <property type="match status" value="1"/>
</dbReference>
<accession>A0A8H5ZYN8</accession>
<keyword evidence="3" id="KW-0732">Signal</keyword>
<dbReference type="SUPFAM" id="SSF54518">
    <property type="entry name" value="Tubby C-terminal domain-like"/>
    <property type="match status" value="1"/>
</dbReference>
<gene>
    <name evidence="4" type="ORF">ETB97_002910</name>
</gene>
<comment type="caution">
    <text evidence="4">The sequence shown here is derived from an EMBL/GenBank/DDBJ whole genome shotgun (WGS) entry which is preliminary data.</text>
</comment>
<dbReference type="CDD" id="cd01846">
    <property type="entry name" value="fatty_acyltransferase_like"/>
    <property type="match status" value="1"/>
</dbReference>
<organism evidence="4 5">
    <name type="scientific">Petromyces alliaceus</name>
    <name type="common">Aspergillus alliaceus</name>
    <dbReference type="NCBI Taxonomy" id="209559"/>
    <lineage>
        <taxon>Eukaryota</taxon>
        <taxon>Fungi</taxon>
        <taxon>Dikarya</taxon>
        <taxon>Ascomycota</taxon>
        <taxon>Pezizomycotina</taxon>
        <taxon>Eurotiomycetes</taxon>
        <taxon>Eurotiomycetidae</taxon>
        <taxon>Eurotiales</taxon>
        <taxon>Aspergillaceae</taxon>
        <taxon>Aspergillus</taxon>
        <taxon>Aspergillus subgen. Circumdati</taxon>
    </lineage>
</organism>
<evidence type="ECO:0000256" key="3">
    <source>
        <dbReference type="SAM" id="SignalP"/>
    </source>
</evidence>
<dbReference type="Gene3D" id="2.40.160.200">
    <property type="entry name" value="LURP1-related"/>
    <property type="match status" value="1"/>
</dbReference>
<dbReference type="InterPro" id="IPR038595">
    <property type="entry name" value="LOR_sf"/>
</dbReference>
<dbReference type="InterPro" id="IPR051058">
    <property type="entry name" value="GDSL_Est/Lipase"/>
</dbReference>
<dbReference type="AlphaFoldDB" id="A0A8H5ZYN8"/>
<dbReference type="EMBL" id="SPNV01000166">
    <property type="protein sequence ID" value="KAF5859403.1"/>
    <property type="molecule type" value="Genomic_DNA"/>
</dbReference>
<name>A0A8H5ZYN8_PETAA</name>
<reference evidence="4 5" key="1">
    <citation type="submission" date="2019-04" db="EMBL/GenBank/DDBJ databases">
        <title>Aspergillus burnettii sp. nov., novel species from soil in southeast Queensland.</title>
        <authorList>
            <person name="Gilchrist C.L.M."/>
            <person name="Pitt J.I."/>
            <person name="Lange L."/>
            <person name="Lacey H.J."/>
            <person name="Vuong D."/>
            <person name="Midgley D.J."/>
            <person name="Greenfield P."/>
            <person name="Bradbury M."/>
            <person name="Lacey E."/>
            <person name="Busk P.K."/>
            <person name="Pilgaard B."/>
            <person name="Chooi Y.H."/>
            <person name="Piggott A.M."/>
        </authorList>
    </citation>
    <scope>NUCLEOTIDE SEQUENCE [LARGE SCALE GENOMIC DNA]</scope>
    <source>
        <strain evidence="4 5">FRR 5400</strain>
    </source>
</reference>
<evidence type="ECO:0000256" key="2">
    <source>
        <dbReference type="ARBA" id="ARBA00022801"/>
    </source>
</evidence>
<protein>
    <submittedName>
        <fullName evidence="4">Uncharacterized protein</fullName>
    </submittedName>
</protein>
<evidence type="ECO:0000256" key="1">
    <source>
        <dbReference type="ARBA" id="ARBA00005437"/>
    </source>
</evidence>
<dbReference type="InterPro" id="IPR001087">
    <property type="entry name" value="GDSL"/>
</dbReference>
<dbReference type="InterPro" id="IPR007612">
    <property type="entry name" value="LOR"/>
</dbReference>
<dbReference type="Pfam" id="PF04525">
    <property type="entry name" value="LOR"/>
    <property type="match status" value="1"/>
</dbReference>
<comment type="similarity">
    <text evidence="1">Belongs to the LOR family.</text>
</comment>
<proteinExistence type="inferred from homology"/>
<dbReference type="PANTHER" id="PTHR45648:SF22">
    <property type="entry name" value="GDSL LIPASE_ACYLHYDROLASE FAMILY PROTEIN (AFU_ORTHOLOGUE AFUA_4G14700)"/>
    <property type="match status" value="1"/>
</dbReference>
<evidence type="ECO:0000313" key="4">
    <source>
        <dbReference type="EMBL" id="KAF5859403.1"/>
    </source>
</evidence>
<evidence type="ECO:0000313" key="5">
    <source>
        <dbReference type="Proteomes" id="UP000541154"/>
    </source>
</evidence>
<keyword evidence="2" id="KW-0378">Hydrolase</keyword>
<dbReference type="InterPro" id="IPR025659">
    <property type="entry name" value="Tubby-like_C"/>
</dbReference>
<feature type="chain" id="PRO_5034442136" evidence="3">
    <location>
        <begin position="21"/>
        <end position="617"/>
    </location>
</feature>
<dbReference type="Proteomes" id="UP000541154">
    <property type="component" value="Unassembled WGS sequence"/>
</dbReference>
<keyword evidence="5" id="KW-1185">Reference proteome</keyword>
<dbReference type="GO" id="GO:0016788">
    <property type="term" value="F:hydrolase activity, acting on ester bonds"/>
    <property type="evidence" value="ECO:0007669"/>
    <property type="project" value="InterPro"/>
</dbReference>
<feature type="signal peptide" evidence="3">
    <location>
        <begin position="1"/>
        <end position="20"/>
    </location>
</feature>
<dbReference type="InterPro" id="IPR036514">
    <property type="entry name" value="SGNH_hydro_sf"/>
</dbReference>
<sequence>MRAFQLLLGILAAALDIALTHRTQNWGPLEFKNLVTFGDSYTDDTRLSYFYAHNGSAPPVGWKQPETNESSSGGYTWGHYVGKAANITRHNYAVSAAVCSNKITPRTMPPLGMFYPSVLEYEIPAFIADNQYIDPQGNRFLDIPPDVTVYAIWIGTNDLGNYAFLTDSQAAGKTIPDYAECVYEALDGIYASGGRYFVILNNAPLHLTPQYALLENGGAKSVSWWPDKPDNQTLINYRIWEQVANANEVFKYKTPFEVLVADRYPGAGVAVMDMYGLLSDIYYNPEEWFGRTGANVTGFVKHCNSEGEDCVHLQDEETFMWFDELHPSDTTDRFIAEEFVKVVNGESRWATYWGDSLGPMIQSPAVADKEASNMTGSCNAWPGAPPVLTPPPTPIALRPESIAQTELVLTVKNLPEPWHSLDYSVEYEGQPIFTVQGLPWSIGQRRVFYDRSGLPLFELRGRWYNSSALELRLPGEMGEVILSAKLRVAVRAPRVVVKFRNAVLSERDKRKGEGKVEDAGLECLLDGDDDVTLEVRDEDPYDNTQVLVLGRRIVAHIRRITNPAELIEGQRPPFRYRSRWEVRVAQGVDVALIAVVVVILGQRVAEDAYDSRGSRDI</sequence>
<dbReference type="Pfam" id="PF00657">
    <property type="entry name" value="Lipase_GDSL"/>
    <property type="match status" value="1"/>
</dbReference>
<dbReference type="Gene3D" id="3.40.50.1110">
    <property type="entry name" value="SGNH hydrolase"/>
    <property type="match status" value="1"/>
</dbReference>